<evidence type="ECO:0000256" key="1">
    <source>
        <dbReference type="ARBA" id="ARBA00004429"/>
    </source>
</evidence>
<dbReference type="Pfam" id="PF13614">
    <property type="entry name" value="AAA_31"/>
    <property type="match status" value="1"/>
</dbReference>
<dbReference type="InterPro" id="IPR050445">
    <property type="entry name" value="Bact_polysacc_biosynth/exp"/>
</dbReference>
<evidence type="ECO:0000313" key="22">
    <source>
        <dbReference type="Proteomes" id="UP001233673"/>
    </source>
</evidence>
<accession>A0ABT9IE32</accession>
<dbReference type="EC" id="2.7.10.2" evidence="5"/>
<evidence type="ECO:0000256" key="2">
    <source>
        <dbReference type="ARBA" id="ARBA00006683"/>
    </source>
</evidence>
<comment type="similarity">
    <text evidence="4">Belongs to the etk/wzc family.</text>
</comment>
<organism evidence="21 22">
    <name type="scientific">Blastococcus carthaginiensis</name>
    <dbReference type="NCBI Taxonomy" id="3050034"/>
    <lineage>
        <taxon>Bacteria</taxon>
        <taxon>Bacillati</taxon>
        <taxon>Actinomycetota</taxon>
        <taxon>Actinomycetes</taxon>
        <taxon>Geodermatophilales</taxon>
        <taxon>Geodermatophilaceae</taxon>
        <taxon>Blastococcus</taxon>
    </lineage>
</organism>
<dbReference type="PANTHER" id="PTHR32309:SF13">
    <property type="entry name" value="FERRIC ENTEROBACTIN TRANSPORT PROTEIN FEPE"/>
    <property type="match status" value="1"/>
</dbReference>
<keyword evidence="14 18" id="KW-0472">Membrane</keyword>
<dbReference type="InterPro" id="IPR027417">
    <property type="entry name" value="P-loop_NTPase"/>
</dbReference>
<feature type="transmembrane region" description="Helical" evidence="18">
    <location>
        <begin position="12"/>
        <end position="35"/>
    </location>
</feature>
<comment type="caution">
    <text evidence="21">The sequence shown here is derived from an EMBL/GenBank/DDBJ whole genome shotgun (WGS) entry which is preliminary data.</text>
</comment>
<evidence type="ECO:0000256" key="8">
    <source>
        <dbReference type="ARBA" id="ARBA00022679"/>
    </source>
</evidence>
<evidence type="ECO:0000259" key="19">
    <source>
        <dbReference type="Pfam" id="PF02706"/>
    </source>
</evidence>
<comment type="catalytic activity">
    <reaction evidence="16">
        <text>L-tyrosyl-[protein] + ATP = O-phospho-L-tyrosyl-[protein] + ADP + H(+)</text>
        <dbReference type="Rhea" id="RHEA:10596"/>
        <dbReference type="Rhea" id="RHEA-COMP:10136"/>
        <dbReference type="Rhea" id="RHEA-COMP:20101"/>
        <dbReference type="ChEBI" id="CHEBI:15378"/>
        <dbReference type="ChEBI" id="CHEBI:30616"/>
        <dbReference type="ChEBI" id="CHEBI:46858"/>
        <dbReference type="ChEBI" id="CHEBI:61978"/>
        <dbReference type="ChEBI" id="CHEBI:456216"/>
        <dbReference type="EC" id="2.7.10.2"/>
    </reaction>
</comment>
<evidence type="ECO:0000256" key="14">
    <source>
        <dbReference type="ARBA" id="ARBA00023136"/>
    </source>
</evidence>
<keyword evidence="22" id="KW-1185">Reference proteome</keyword>
<evidence type="ECO:0000256" key="9">
    <source>
        <dbReference type="ARBA" id="ARBA00022692"/>
    </source>
</evidence>
<evidence type="ECO:0000256" key="4">
    <source>
        <dbReference type="ARBA" id="ARBA00008883"/>
    </source>
</evidence>
<evidence type="ECO:0000256" key="16">
    <source>
        <dbReference type="ARBA" id="ARBA00051245"/>
    </source>
</evidence>
<feature type="domain" description="Polysaccharide chain length determinant N-terminal" evidence="19">
    <location>
        <begin position="1"/>
        <end position="89"/>
    </location>
</feature>
<keyword evidence="12" id="KW-0067">ATP-binding</keyword>
<dbReference type="Proteomes" id="UP001233673">
    <property type="component" value="Unassembled WGS sequence"/>
</dbReference>
<gene>
    <name evidence="21" type="ORF">QOZ88_14495</name>
</gene>
<dbReference type="Pfam" id="PF02706">
    <property type="entry name" value="Wzz"/>
    <property type="match status" value="1"/>
</dbReference>
<evidence type="ECO:0000256" key="7">
    <source>
        <dbReference type="ARBA" id="ARBA00022519"/>
    </source>
</evidence>
<keyword evidence="6" id="KW-1003">Cell membrane</keyword>
<name>A0ABT9IE32_9ACTN</name>
<dbReference type="InterPro" id="IPR005702">
    <property type="entry name" value="Wzc-like_C"/>
</dbReference>
<comment type="subcellular location">
    <subcellularLocation>
        <location evidence="1">Cell inner membrane</location>
        <topology evidence="1">Multi-pass membrane protein</topology>
    </subcellularLocation>
</comment>
<evidence type="ECO:0000256" key="6">
    <source>
        <dbReference type="ARBA" id="ARBA00022475"/>
    </source>
</evidence>
<evidence type="ECO:0000256" key="18">
    <source>
        <dbReference type="SAM" id="Phobius"/>
    </source>
</evidence>
<dbReference type="PANTHER" id="PTHR32309">
    <property type="entry name" value="TYROSINE-PROTEIN KINASE"/>
    <property type="match status" value="1"/>
</dbReference>
<keyword evidence="15" id="KW-0829">Tyrosine-protein kinase</keyword>
<dbReference type="CDD" id="cd05387">
    <property type="entry name" value="BY-kinase"/>
    <property type="match status" value="1"/>
</dbReference>
<feature type="region of interest" description="Disordered" evidence="17">
    <location>
        <begin position="450"/>
        <end position="485"/>
    </location>
</feature>
<reference evidence="22" key="1">
    <citation type="submission" date="2023-05" db="EMBL/GenBank/DDBJ databases">
        <title>Draft genome of Pseudofrankia sp. BMG5.37.</title>
        <authorList>
            <person name="Gtari M."/>
            <person name="Ghodhbane F."/>
            <person name="Sbissi I."/>
        </authorList>
    </citation>
    <scope>NUCLEOTIDE SEQUENCE [LARGE SCALE GENOMIC DNA]</scope>
    <source>
        <strain evidence="22">BMG 814</strain>
    </source>
</reference>
<dbReference type="NCBIfam" id="TIGR01007">
    <property type="entry name" value="eps_fam"/>
    <property type="match status" value="1"/>
</dbReference>
<evidence type="ECO:0000256" key="15">
    <source>
        <dbReference type="ARBA" id="ARBA00023137"/>
    </source>
</evidence>
<evidence type="ECO:0000256" key="13">
    <source>
        <dbReference type="ARBA" id="ARBA00022989"/>
    </source>
</evidence>
<evidence type="ECO:0000256" key="10">
    <source>
        <dbReference type="ARBA" id="ARBA00022741"/>
    </source>
</evidence>
<dbReference type="InterPro" id="IPR025669">
    <property type="entry name" value="AAA_dom"/>
</dbReference>
<dbReference type="EMBL" id="JASNFN010000016">
    <property type="protein sequence ID" value="MDP5183846.1"/>
    <property type="molecule type" value="Genomic_DNA"/>
</dbReference>
<evidence type="ECO:0000256" key="5">
    <source>
        <dbReference type="ARBA" id="ARBA00011903"/>
    </source>
</evidence>
<dbReference type="Gene3D" id="3.40.50.300">
    <property type="entry name" value="P-loop containing nucleotide triphosphate hydrolases"/>
    <property type="match status" value="1"/>
</dbReference>
<keyword evidence="13 18" id="KW-1133">Transmembrane helix</keyword>
<protein>
    <recommendedName>
        <fullName evidence="5">non-specific protein-tyrosine kinase</fullName>
        <ecNumber evidence="5">2.7.10.2</ecNumber>
    </recommendedName>
</protein>
<comment type="similarity">
    <text evidence="3">Belongs to the CpsD/CapB family.</text>
</comment>
<evidence type="ECO:0000313" key="21">
    <source>
        <dbReference type="EMBL" id="MDP5183846.1"/>
    </source>
</evidence>
<dbReference type="GO" id="GO:0004715">
    <property type="term" value="F:non-membrane spanning protein tyrosine kinase activity"/>
    <property type="evidence" value="ECO:0007669"/>
    <property type="project" value="UniProtKB-EC"/>
</dbReference>
<keyword evidence="11" id="KW-0418">Kinase</keyword>
<keyword evidence="7" id="KW-0997">Cell inner membrane</keyword>
<keyword evidence="8 21" id="KW-0808">Transferase</keyword>
<proteinExistence type="inferred from homology"/>
<dbReference type="InterPro" id="IPR003856">
    <property type="entry name" value="LPS_length_determ_N"/>
</dbReference>
<keyword evidence="9 18" id="KW-0812">Transmembrane</keyword>
<dbReference type="SUPFAM" id="SSF52540">
    <property type="entry name" value="P-loop containing nucleoside triphosphate hydrolases"/>
    <property type="match status" value="1"/>
</dbReference>
<evidence type="ECO:0000256" key="17">
    <source>
        <dbReference type="SAM" id="MobiDB-lite"/>
    </source>
</evidence>
<evidence type="ECO:0000256" key="12">
    <source>
        <dbReference type="ARBA" id="ARBA00022840"/>
    </source>
</evidence>
<comment type="similarity">
    <text evidence="2">Belongs to the CpsC/CapA family.</text>
</comment>
<keyword evidence="10" id="KW-0547">Nucleotide-binding</keyword>
<evidence type="ECO:0000256" key="3">
    <source>
        <dbReference type="ARBA" id="ARBA00007316"/>
    </source>
</evidence>
<evidence type="ECO:0000256" key="11">
    <source>
        <dbReference type="ARBA" id="ARBA00022777"/>
    </source>
</evidence>
<evidence type="ECO:0000259" key="20">
    <source>
        <dbReference type="Pfam" id="PF13614"/>
    </source>
</evidence>
<feature type="domain" description="AAA" evidence="20">
    <location>
        <begin position="258"/>
        <end position="399"/>
    </location>
</feature>
<sequence length="485" mass="50804">MDLRDVLHAVRSGWWLLLGGLLVGLAAAGLLSWLATPLYSSSTQLFVSVAGSTDTSAAYQGNLFTQQRVTSYAQLLTGEALAAEVVDDLNLELTPAAVAGNVDARVLPETVILDVTVTDTDPARAQAIAASLAEQFTERVLELEADVSALKVSVVEPADINSDPVSPAVTRNLALGGVLGLLIGLGLALVRSRLDNTVKTGDDVQALTHTGLIGTVLEDARLGEQHVLASADRQSATAESFRAIRTNLQFLDVDHPPKVIVVASSVPGEGKSTLAVNLSIALAQGGSRVMLVEADLRRPRVTRYMGLVSGAGLSNVLAGTADIDEVAQTWGDDKLSVLAAGPMPPNPSELLGSEQMRSLLDGLRSTHDYVVIDTPPLLPVTDAAVLSVLADGCVVTTRYGKTRREQLEEATRVLARVDGKLLGVVLNRVPPASAVAQGYGYGYGYTADPWRAPIPPVEGRAARRGRRRGGPAGSHSAGTEAGEQS</sequence>